<dbReference type="InterPro" id="IPR013249">
    <property type="entry name" value="RNA_pol_sigma70_r4_t2"/>
</dbReference>
<dbReference type="AlphaFoldDB" id="A0A4U1CY40"/>
<dbReference type="OrthoDB" id="2470088at2"/>
<evidence type="ECO:0000256" key="2">
    <source>
        <dbReference type="ARBA" id="ARBA00023015"/>
    </source>
</evidence>
<comment type="similarity">
    <text evidence="1">Belongs to the sigma-70 factor family. ECF subfamily.</text>
</comment>
<feature type="domain" description="RNA polymerase sigma factor 70 region 4 type 2" evidence="6">
    <location>
        <begin position="110"/>
        <end position="162"/>
    </location>
</feature>
<dbReference type="GO" id="GO:0003677">
    <property type="term" value="F:DNA binding"/>
    <property type="evidence" value="ECO:0007669"/>
    <property type="project" value="InterPro"/>
</dbReference>
<evidence type="ECO:0000313" key="8">
    <source>
        <dbReference type="Proteomes" id="UP000307756"/>
    </source>
</evidence>
<evidence type="ECO:0000256" key="4">
    <source>
        <dbReference type="ARBA" id="ARBA00023163"/>
    </source>
</evidence>
<keyword evidence="2" id="KW-0805">Transcription regulation</keyword>
<dbReference type="PANTHER" id="PTHR43133:SF60">
    <property type="entry name" value="RNA POLYMERASE SIGMA FACTOR SIGV"/>
    <property type="match status" value="1"/>
</dbReference>
<dbReference type="InterPro" id="IPR013324">
    <property type="entry name" value="RNA_pol_sigma_r3/r4-like"/>
</dbReference>
<dbReference type="InterPro" id="IPR036388">
    <property type="entry name" value="WH-like_DNA-bd_sf"/>
</dbReference>
<evidence type="ECO:0000256" key="3">
    <source>
        <dbReference type="ARBA" id="ARBA00023082"/>
    </source>
</evidence>
<dbReference type="InterPro" id="IPR007627">
    <property type="entry name" value="RNA_pol_sigma70_r2"/>
</dbReference>
<comment type="caution">
    <text evidence="7">The sequence shown here is derived from an EMBL/GenBank/DDBJ whole genome shotgun (WGS) entry which is preliminary data.</text>
</comment>
<reference evidence="7 8" key="1">
    <citation type="journal article" date="2011" name="J. Microbiol.">
        <title>Bacillus kyonggiensis sp. nov., isolated from soil of a lettuce field.</title>
        <authorList>
            <person name="Dong K."/>
            <person name="Lee S."/>
        </authorList>
    </citation>
    <scope>NUCLEOTIDE SEQUENCE [LARGE SCALE GENOMIC DNA]</scope>
    <source>
        <strain evidence="7 8">NB22</strain>
    </source>
</reference>
<sequence>MTNVREIISEWFYLYSNDVYNFLVYYTGTTDVEDLVQEVFIKAGRGLNSYKNLAPPKTWLFTIARNTAIDEARKIETKTSKKSAPLYERLLKQQTTANPEHILLKKEEQRELYLSISKLKKKFREVLILRGIQGLSVRETAQILNWRETEVRTNYHRALKALRLHLSQEDRK</sequence>
<dbReference type="InterPro" id="IPR013325">
    <property type="entry name" value="RNA_pol_sigma_r2"/>
</dbReference>
<dbReference type="Gene3D" id="1.10.1740.10">
    <property type="match status" value="1"/>
</dbReference>
<proteinExistence type="inferred from homology"/>
<dbReference type="NCBIfam" id="TIGR02937">
    <property type="entry name" value="sigma70-ECF"/>
    <property type="match status" value="1"/>
</dbReference>
<accession>A0A4U1CY40</accession>
<gene>
    <name evidence="7" type="ORF">FA727_21995</name>
</gene>
<dbReference type="Pfam" id="PF08281">
    <property type="entry name" value="Sigma70_r4_2"/>
    <property type="match status" value="1"/>
</dbReference>
<dbReference type="InterPro" id="IPR039425">
    <property type="entry name" value="RNA_pol_sigma-70-like"/>
</dbReference>
<dbReference type="EMBL" id="SWBM01000009">
    <property type="protein sequence ID" value="TKC14430.1"/>
    <property type="molecule type" value="Genomic_DNA"/>
</dbReference>
<dbReference type="Gene3D" id="1.10.10.10">
    <property type="entry name" value="Winged helix-like DNA-binding domain superfamily/Winged helix DNA-binding domain"/>
    <property type="match status" value="1"/>
</dbReference>
<dbReference type="GO" id="GO:0016987">
    <property type="term" value="F:sigma factor activity"/>
    <property type="evidence" value="ECO:0007669"/>
    <property type="project" value="UniProtKB-KW"/>
</dbReference>
<dbReference type="SUPFAM" id="SSF88659">
    <property type="entry name" value="Sigma3 and sigma4 domains of RNA polymerase sigma factors"/>
    <property type="match status" value="1"/>
</dbReference>
<protein>
    <submittedName>
        <fullName evidence="7">RNA polymerase sigma factor</fullName>
    </submittedName>
</protein>
<feature type="domain" description="RNA polymerase sigma-70 region 2" evidence="5">
    <location>
        <begin position="15"/>
        <end position="74"/>
    </location>
</feature>
<evidence type="ECO:0000256" key="1">
    <source>
        <dbReference type="ARBA" id="ARBA00010641"/>
    </source>
</evidence>
<evidence type="ECO:0000259" key="6">
    <source>
        <dbReference type="Pfam" id="PF08281"/>
    </source>
</evidence>
<dbReference type="GO" id="GO:0006352">
    <property type="term" value="P:DNA-templated transcription initiation"/>
    <property type="evidence" value="ECO:0007669"/>
    <property type="project" value="InterPro"/>
</dbReference>
<dbReference type="RefSeq" id="WP_136833632.1">
    <property type="nucleotide sequence ID" value="NZ_SWBM01000009.1"/>
</dbReference>
<dbReference type="InterPro" id="IPR014284">
    <property type="entry name" value="RNA_pol_sigma-70_dom"/>
</dbReference>
<dbReference type="Pfam" id="PF04542">
    <property type="entry name" value="Sigma70_r2"/>
    <property type="match status" value="1"/>
</dbReference>
<dbReference type="CDD" id="cd06171">
    <property type="entry name" value="Sigma70_r4"/>
    <property type="match status" value="1"/>
</dbReference>
<evidence type="ECO:0000313" key="7">
    <source>
        <dbReference type="EMBL" id="TKC14430.1"/>
    </source>
</evidence>
<dbReference type="PANTHER" id="PTHR43133">
    <property type="entry name" value="RNA POLYMERASE ECF-TYPE SIGMA FACTO"/>
    <property type="match status" value="1"/>
</dbReference>
<keyword evidence="3" id="KW-0731">Sigma factor</keyword>
<organism evidence="7 8">
    <name type="scientific">Robertmurraya kyonggiensis</name>
    <dbReference type="NCBI Taxonomy" id="1037680"/>
    <lineage>
        <taxon>Bacteria</taxon>
        <taxon>Bacillati</taxon>
        <taxon>Bacillota</taxon>
        <taxon>Bacilli</taxon>
        <taxon>Bacillales</taxon>
        <taxon>Bacillaceae</taxon>
        <taxon>Robertmurraya</taxon>
    </lineage>
</organism>
<name>A0A4U1CY40_9BACI</name>
<dbReference type="SUPFAM" id="SSF88946">
    <property type="entry name" value="Sigma2 domain of RNA polymerase sigma factors"/>
    <property type="match status" value="1"/>
</dbReference>
<keyword evidence="4" id="KW-0804">Transcription</keyword>
<dbReference type="Proteomes" id="UP000307756">
    <property type="component" value="Unassembled WGS sequence"/>
</dbReference>
<keyword evidence="8" id="KW-1185">Reference proteome</keyword>
<evidence type="ECO:0000259" key="5">
    <source>
        <dbReference type="Pfam" id="PF04542"/>
    </source>
</evidence>